<feature type="compositionally biased region" description="Low complexity" evidence="1">
    <location>
        <begin position="211"/>
        <end position="220"/>
    </location>
</feature>
<feature type="compositionally biased region" description="Basic and acidic residues" evidence="1">
    <location>
        <begin position="158"/>
        <end position="168"/>
    </location>
</feature>
<evidence type="ECO:0000313" key="2">
    <source>
        <dbReference type="EMBL" id="MDX2966439.1"/>
    </source>
</evidence>
<comment type="caution">
    <text evidence="2">The sequence shown here is derived from an EMBL/GenBank/DDBJ whole genome shotgun (WGS) entry which is preliminary data.</text>
</comment>
<name>A0AAP6EKU8_9ACTN</name>
<evidence type="ECO:0000313" key="3">
    <source>
        <dbReference type="Proteomes" id="UP001282288"/>
    </source>
</evidence>
<dbReference type="RefSeq" id="WP_010361178.1">
    <property type="nucleotide sequence ID" value="NZ_JAGJBY010000003.1"/>
</dbReference>
<reference evidence="2" key="1">
    <citation type="journal article" date="2023" name="Microb. Genom.">
        <title>Mesoterricola silvestris gen. nov., sp. nov., Mesoterricola sediminis sp. nov., Geothrix oryzae sp. nov., Geothrix edaphica sp. nov., Geothrix rubra sp. nov., and Geothrix limicola sp. nov., six novel members of Acidobacteriota isolated from soils.</title>
        <authorList>
            <person name="Weisberg A.J."/>
            <person name="Pearce E."/>
            <person name="Kramer C.G."/>
            <person name="Chang J.H."/>
            <person name="Clarke C.R."/>
        </authorList>
    </citation>
    <scope>NUCLEOTIDE SEQUENCE</scope>
    <source>
        <strain evidence="2">NRRL_B-16521</strain>
    </source>
</reference>
<dbReference type="GeneID" id="69813952"/>
<dbReference type="AlphaFoldDB" id="A0AAP6EKU8"/>
<dbReference type="Proteomes" id="UP001282288">
    <property type="component" value="Unassembled WGS sequence"/>
</dbReference>
<gene>
    <name evidence="2" type="ORF">PV399_43040</name>
</gene>
<evidence type="ECO:0008006" key="4">
    <source>
        <dbReference type="Google" id="ProtNLM"/>
    </source>
</evidence>
<dbReference type="EMBL" id="JARAWC010000059">
    <property type="protein sequence ID" value="MDX2966439.1"/>
    <property type="molecule type" value="Genomic_DNA"/>
</dbReference>
<accession>A0AAP6EKU8</accession>
<feature type="region of interest" description="Disordered" evidence="1">
    <location>
        <begin position="119"/>
        <end position="226"/>
    </location>
</feature>
<organism evidence="2 3">
    <name type="scientific">Streptomyces acidiscabies</name>
    <dbReference type="NCBI Taxonomy" id="42234"/>
    <lineage>
        <taxon>Bacteria</taxon>
        <taxon>Bacillati</taxon>
        <taxon>Actinomycetota</taxon>
        <taxon>Actinomycetes</taxon>
        <taxon>Kitasatosporales</taxon>
        <taxon>Streptomycetaceae</taxon>
        <taxon>Streptomyces</taxon>
    </lineage>
</organism>
<sequence length="350" mass="37693">MTANGFIRRGPMAADVFEQQFTRIHNAVFRDRRMSYKAKGIFGLISTHRDGFGLSIESLTSFSTDGVSAVRTGLNELEEFGYLQRDQQRVDGPTKDNPKAKKGSFGSVEYFITDMPDGLVISIPAPEGGEGEKPSSDPSCENRVTEESPSSDPSCDFPHADEPHAEDHRRKKINPQKNISLPGSPSSPEPQESTPVETTTRETAAPEDDPAPAAAEVPAPRDGQAADEQRAELLEMLLGLPGRDRMNRDEVAEMLLPLAVDAVVVGWTAPKLRNHLARSCDPERVFNPTAIYRMHLKKLPAAPAGAGAHPAAAAPECSKCNGSGLAEDPETFLPIGQCECRKAPALAAAS</sequence>
<protein>
    <recommendedName>
        <fullName evidence="4">Helix-turn-helix domain-containing protein</fullName>
    </recommendedName>
</protein>
<proteinExistence type="predicted"/>
<evidence type="ECO:0000256" key="1">
    <source>
        <dbReference type="SAM" id="MobiDB-lite"/>
    </source>
</evidence>
<feature type="compositionally biased region" description="Low complexity" evidence="1">
    <location>
        <begin position="184"/>
        <end position="198"/>
    </location>
</feature>